<dbReference type="AlphaFoldDB" id="A0AAX1SDC7"/>
<feature type="region of interest" description="Disordered" evidence="4">
    <location>
        <begin position="27"/>
        <end position="68"/>
    </location>
</feature>
<dbReference type="GO" id="GO:0030246">
    <property type="term" value="F:carbohydrate binding"/>
    <property type="evidence" value="ECO:0007669"/>
    <property type="project" value="UniProtKB-ARBA"/>
</dbReference>
<feature type="chain" id="PRO_5043298081" evidence="5">
    <location>
        <begin position="24"/>
        <end position="378"/>
    </location>
</feature>
<reference evidence="7" key="3">
    <citation type="submission" date="2022-01" db="EMBL/GenBank/DDBJ databases">
        <title>Collection of gut derived symbiotic bacterial strains cultured from healthy donors.</title>
        <authorList>
            <person name="Lin H."/>
            <person name="Kohout C."/>
            <person name="Waligurski E."/>
            <person name="Pamer E.G."/>
        </authorList>
    </citation>
    <scope>NUCLEOTIDE SEQUENCE</scope>
    <source>
        <strain evidence="7">DFI.6.55</strain>
    </source>
</reference>
<dbReference type="Proteomes" id="UP000669239">
    <property type="component" value="Unassembled WGS sequence"/>
</dbReference>
<dbReference type="Proteomes" id="UP001299608">
    <property type="component" value="Unassembled WGS sequence"/>
</dbReference>
<comment type="subcellular location">
    <subcellularLocation>
        <location evidence="1">Cell envelope</location>
    </subcellularLocation>
</comment>
<dbReference type="PROSITE" id="PS51257">
    <property type="entry name" value="PROKAR_LIPOPROTEIN"/>
    <property type="match status" value="1"/>
</dbReference>
<feature type="signal peptide" evidence="5">
    <location>
        <begin position="1"/>
        <end position="23"/>
    </location>
</feature>
<name>A0AAX1SDC7_9FIRM</name>
<dbReference type="EMBL" id="JAKNGE010000017">
    <property type="protein sequence ID" value="MCG4746629.1"/>
    <property type="molecule type" value="Genomic_DNA"/>
</dbReference>
<dbReference type="Pfam" id="PF13407">
    <property type="entry name" value="Peripla_BP_4"/>
    <property type="match status" value="1"/>
</dbReference>
<proteinExistence type="inferred from homology"/>
<evidence type="ECO:0000256" key="3">
    <source>
        <dbReference type="ARBA" id="ARBA00022729"/>
    </source>
</evidence>
<evidence type="ECO:0000313" key="9">
    <source>
        <dbReference type="Proteomes" id="UP000669239"/>
    </source>
</evidence>
<reference evidence="8" key="2">
    <citation type="submission" date="2020-02" db="EMBL/GenBank/DDBJ databases">
        <authorList>
            <person name="Littmann E."/>
            <person name="Sorbara M."/>
        </authorList>
    </citation>
    <scope>NUCLEOTIDE SEQUENCE</scope>
    <source>
        <strain evidence="8">MSK.1.17</strain>
    </source>
</reference>
<evidence type="ECO:0000256" key="2">
    <source>
        <dbReference type="ARBA" id="ARBA00007639"/>
    </source>
</evidence>
<evidence type="ECO:0000256" key="4">
    <source>
        <dbReference type="SAM" id="MobiDB-lite"/>
    </source>
</evidence>
<comment type="caution">
    <text evidence="7">The sequence shown here is derived from an EMBL/GenBank/DDBJ whole genome shotgun (WGS) entry which is preliminary data.</text>
</comment>
<reference evidence="8 9" key="1">
    <citation type="journal article" date="2020" name="Cell Host Microbe">
        <title>Functional and Genomic Variation between Human-Derived Isolates of Lachnospiraceae Reveals Inter- and Intra-Species Diversity.</title>
        <authorList>
            <person name="Sorbara M.T."/>
            <person name="Littmann E.R."/>
            <person name="Fontana E."/>
            <person name="Moody T.U."/>
            <person name="Kohout C.E."/>
            <person name="Gjonbalaj M."/>
            <person name="Eaton V."/>
            <person name="Seok R."/>
            <person name="Leiner I.M."/>
            <person name="Pamer E.G."/>
        </authorList>
    </citation>
    <scope>NUCLEOTIDE SEQUENCE [LARGE SCALE GENOMIC DNA]</scope>
    <source>
        <strain evidence="8 9">MSK.1.17</strain>
    </source>
</reference>
<dbReference type="InterPro" id="IPR028082">
    <property type="entry name" value="Peripla_BP_I"/>
</dbReference>
<dbReference type="InterPro" id="IPR025997">
    <property type="entry name" value="SBP_2_dom"/>
</dbReference>
<comment type="similarity">
    <text evidence="2">Belongs to the bacterial solute-binding protein 2 family.</text>
</comment>
<organism evidence="7 10">
    <name type="scientific">Enterocloster aldenensis</name>
    <dbReference type="NCBI Taxonomy" id="358742"/>
    <lineage>
        <taxon>Bacteria</taxon>
        <taxon>Bacillati</taxon>
        <taxon>Bacillota</taxon>
        <taxon>Clostridia</taxon>
        <taxon>Lachnospirales</taxon>
        <taxon>Lachnospiraceae</taxon>
        <taxon>Enterocloster</taxon>
    </lineage>
</organism>
<dbReference type="GO" id="GO:0030313">
    <property type="term" value="C:cell envelope"/>
    <property type="evidence" value="ECO:0007669"/>
    <property type="project" value="UniProtKB-SubCell"/>
</dbReference>
<gene>
    <name evidence="8" type="ORF">G5B36_10785</name>
    <name evidence="7" type="ORF">L0N08_14500</name>
</gene>
<dbReference type="Gene3D" id="3.40.50.2300">
    <property type="match status" value="2"/>
</dbReference>
<evidence type="ECO:0000256" key="1">
    <source>
        <dbReference type="ARBA" id="ARBA00004196"/>
    </source>
</evidence>
<evidence type="ECO:0000256" key="5">
    <source>
        <dbReference type="SAM" id="SignalP"/>
    </source>
</evidence>
<evidence type="ECO:0000259" key="6">
    <source>
        <dbReference type="Pfam" id="PF13407"/>
    </source>
</evidence>
<sequence>MKRRAGKWIAAVIGISMVLGACAGGKAEPPVPGNSQENVQTEARTDGTEASESQDSQGTLPVKPKDAPMKPEDITIACVVYQEDQHQGIITQAAQQAAKDYGVQILTANTGGDNAKDLELMNTYVTQGVDGLVWAPSSEVVLTPLNNIADKGIPVTIVNGTPNANVDLSHLYGVFANDNASMSKTCGQISAPIVKEMYGDKQVKIAVLQFAALANEASSTRVNAFLDALTNEGVNYSVVTDQDAWMQDEAIQVAGDVITGNPDLDIIFCANEGAIVGSTMAVKNAGKEGQIYVFGIDVSVQISQMMRESDICQVAVGQNSYEGGYRAAEQCIQVLMGDTSTEQYVQKWNACEDMVLNQREPETIDIYEQQMKDLGVMK</sequence>
<dbReference type="RefSeq" id="WP_117563027.1">
    <property type="nucleotide sequence ID" value="NZ_JAAITT010000013.1"/>
</dbReference>
<dbReference type="SUPFAM" id="SSF53822">
    <property type="entry name" value="Periplasmic binding protein-like I"/>
    <property type="match status" value="1"/>
</dbReference>
<protein>
    <submittedName>
        <fullName evidence="7">Substrate-binding domain-containing protein</fullName>
    </submittedName>
    <submittedName>
        <fullName evidence="8">Sugar ABC transporter substrate-binding protein</fullName>
    </submittedName>
</protein>
<evidence type="ECO:0000313" key="10">
    <source>
        <dbReference type="Proteomes" id="UP001299608"/>
    </source>
</evidence>
<feature type="compositionally biased region" description="Polar residues" evidence="4">
    <location>
        <begin position="33"/>
        <end position="59"/>
    </location>
</feature>
<feature type="domain" description="Periplasmic binding protein" evidence="6">
    <location>
        <begin position="86"/>
        <end position="338"/>
    </location>
</feature>
<evidence type="ECO:0000313" key="8">
    <source>
        <dbReference type="EMBL" id="NSJ49184.1"/>
    </source>
</evidence>
<accession>A0AAX1SDC7</accession>
<dbReference type="PANTHER" id="PTHR46847:SF1">
    <property type="entry name" value="D-ALLOSE-BINDING PERIPLASMIC PROTEIN-RELATED"/>
    <property type="match status" value="1"/>
</dbReference>
<keyword evidence="3 5" id="KW-0732">Signal</keyword>
<dbReference type="PANTHER" id="PTHR46847">
    <property type="entry name" value="D-ALLOSE-BINDING PERIPLASMIC PROTEIN-RELATED"/>
    <property type="match status" value="1"/>
</dbReference>
<dbReference type="EMBL" id="JAAITT010000013">
    <property type="protein sequence ID" value="NSJ49184.1"/>
    <property type="molecule type" value="Genomic_DNA"/>
</dbReference>
<evidence type="ECO:0000313" key="7">
    <source>
        <dbReference type="EMBL" id="MCG4746629.1"/>
    </source>
</evidence>
<keyword evidence="9" id="KW-1185">Reference proteome</keyword>